<evidence type="ECO:0000256" key="4">
    <source>
        <dbReference type="ARBA" id="ARBA00023180"/>
    </source>
</evidence>
<accession>A0A370R4U2</accession>
<sequence length="338" mass="37127">MKTRVVIALVAVVLGFVIDLLIDAGVFYQVRDINVRQCRKIPGVSGAEDIAPLREGGALVSSMDRHAGPPGALYFVREGQAPLRLPGDYPADFFPHGIDVWQQGGETWVYVVSHRVRGDRIDVFRFERAALRLVYQPGMSRHVGRNINDISVIDRSRWLMTRDHAGAGLAGRIEDYLRLPFSGVLLVDENGVHPLLDGLHFANGIYFDRRLARFYVAETTRGAVSSWAWRPGGGNPVMLGRIDGLRGVDNIMPDGGRLLVAAHPQLLKLAGYEEDARARAPSLVWRLVPGPNGEMERAQMLYQSHGQALAAISVAAPLDGQVMMGSVFDDGLLTCWGL</sequence>
<comment type="caution">
    <text evidence="5">The sequence shown here is derived from an EMBL/GenBank/DDBJ whole genome shotgun (WGS) entry which is preliminary data.</text>
</comment>
<keyword evidence="3" id="KW-1015">Disulfide bond</keyword>
<dbReference type="InterPro" id="IPR011042">
    <property type="entry name" value="6-blade_b-propeller_TolB-like"/>
</dbReference>
<reference evidence="5 6" key="1">
    <citation type="submission" date="2018-07" db="EMBL/GenBank/DDBJ databases">
        <title>Genomic Encyclopedia of Type Strains, Phase IV (KMG-IV): sequencing the most valuable type-strain genomes for metagenomic binning, comparative biology and taxonomic classification.</title>
        <authorList>
            <person name="Goeker M."/>
        </authorList>
    </citation>
    <scope>NUCLEOTIDE SEQUENCE [LARGE SCALE GENOMIC DNA]</scope>
    <source>
        <strain evidence="5 6">DSM 103736</strain>
    </source>
</reference>
<dbReference type="Pfam" id="PF01731">
    <property type="entry name" value="Arylesterase"/>
    <property type="match status" value="1"/>
</dbReference>
<organism evidence="5 6">
    <name type="scientific">Enterobacillus tribolii</name>
    <dbReference type="NCBI Taxonomy" id="1487935"/>
    <lineage>
        <taxon>Bacteria</taxon>
        <taxon>Pseudomonadati</taxon>
        <taxon>Pseudomonadota</taxon>
        <taxon>Gammaproteobacteria</taxon>
        <taxon>Enterobacterales</taxon>
        <taxon>Hafniaceae</taxon>
        <taxon>Enterobacillus</taxon>
    </lineage>
</organism>
<dbReference type="PANTHER" id="PTHR11799">
    <property type="entry name" value="PARAOXONASE"/>
    <property type="match status" value="1"/>
</dbReference>
<evidence type="ECO:0000313" key="6">
    <source>
        <dbReference type="Proteomes" id="UP000254848"/>
    </source>
</evidence>
<dbReference type="Proteomes" id="UP000254848">
    <property type="component" value="Unassembled WGS sequence"/>
</dbReference>
<dbReference type="InterPro" id="IPR051288">
    <property type="entry name" value="Serum_paraoxonase/arylesterase"/>
</dbReference>
<name>A0A370R4U2_9GAMM</name>
<comment type="similarity">
    <text evidence="1">Belongs to the paraoxonase family.</text>
</comment>
<dbReference type="GO" id="GO:0004064">
    <property type="term" value="F:arylesterase activity"/>
    <property type="evidence" value="ECO:0007669"/>
    <property type="project" value="InterPro"/>
</dbReference>
<dbReference type="AlphaFoldDB" id="A0A370R4U2"/>
<evidence type="ECO:0000256" key="2">
    <source>
        <dbReference type="ARBA" id="ARBA00022801"/>
    </source>
</evidence>
<protein>
    <submittedName>
        <fullName evidence="5">Arylesterase/paraoxonase</fullName>
    </submittedName>
</protein>
<evidence type="ECO:0000256" key="1">
    <source>
        <dbReference type="ARBA" id="ARBA00008595"/>
    </source>
</evidence>
<proteinExistence type="inferred from homology"/>
<dbReference type="SUPFAM" id="SSF63829">
    <property type="entry name" value="Calcium-dependent phosphotriesterase"/>
    <property type="match status" value="1"/>
</dbReference>
<evidence type="ECO:0000256" key="3">
    <source>
        <dbReference type="ARBA" id="ARBA00023157"/>
    </source>
</evidence>
<keyword evidence="6" id="KW-1185">Reference proteome</keyword>
<dbReference type="InterPro" id="IPR002640">
    <property type="entry name" value="Arylesterase"/>
</dbReference>
<dbReference type="EMBL" id="QRAP01000001">
    <property type="protein sequence ID" value="RDK97433.1"/>
    <property type="molecule type" value="Genomic_DNA"/>
</dbReference>
<dbReference type="Gene3D" id="2.120.10.30">
    <property type="entry name" value="TolB, C-terminal domain"/>
    <property type="match status" value="1"/>
</dbReference>
<evidence type="ECO:0000313" key="5">
    <source>
        <dbReference type="EMBL" id="RDK97433.1"/>
    </source>
</evidence>
<keyword evidence="2" id="KW-0378">Hydrolase</keyword>
<keyword evidence="4" id="KW-0325">Glycoprotein</keyword>
<gene>
    <name evidence="5" type="ORF">C8D90_101883</name>
</gene>
<dbReference type="OrthoDB" id="1158171at2"/>
<dbReference type="PANTHER" id="PTHR11799:SF12">
    <property type="entry name" value="PARAOXONASE-RELATED"/>
    <property type="match status" value="1"/>
</dbReference>